<evidence type="ECO:0000313" key="2">
    <source>
        <dbReference type="EMBL" id="KAF6836459.1"/>
    </source>
</evidence>
<accession>A0A8H6KRP0</accession>
<dbReference type="AlphaFoldDB" id="A0A8H6KRP0"/>
<dbReference type="OrthoDB" id="1022638at2759"/>
<keyword evidence="3" id="KW-1185">Reference proteome</keyword>
<dbReference type="PROSITE" id="PS50097">
    <property type="entry name" value="BTB"/>
    <property type="match status" value="1"/>
</dbReference>
<name>A0A8H6KRP0_9PEZI</name>
<dbReference type="EMBL" id="WIGM01000160">
    <property type="protein sequence ID" value="KAF6836459.1"/>
    <property type="molecule type" value="Genomic_DNA"/>
</dbReference>
<gene>
    <name evidence="2" type="ORF">CMUS01_05402</name>
</gene>
<sequence>MTHQGQNPDPWVFSISERPETVPHNMVLIIAEQKSFLVHQNVIARSSEYFRDCFLPETIEMRPRTEDLEDVDAHIAGRYLSLAYIFALNGDIETSLENYDMVQLAQVYVLSDYLSSDFAVALQRQLEAKVVRYEDPVGDMNWDQARDWARQLVHCFAVLGDLEESCGTEILILNKYMSGTPPDLVQRHLSEWQEEYPEGFRNPLQTGNTDWSRAIFGTMPC</sequence>
<reference evidence="2" key="1">
    <citation type="journal article" date="2020" name="Phytopathology">
        <title>Genome Sequence Resources of Colletotrichum truncatum, C. plurivorum, C. musicola, and C. sojae: Four Species Pathogenic to Soybean (Glycine max).</title>
        <authorList>
            <person name="Rogerio F."/>
            <person name="Boufleur T.R."/>
            <person name="Ciampi-Guillardi M."/>
            <person name="Sukno S.A."/>
            <person name="Thon M.R."/>
            <person name="Massola Junior N.S."/>
            <person name="Baroncelli R."/>
        </authorList>
    </citation>
    <scope>NUCLEOTIDE SEQUENCE</scope>
    <source>
        <strain evidence="2">LFN0074</strain>
    </source>
</reference>
<proteinExistence type="predicted"/>
<dbReference type="SUPFAM" id="SSF54695">
    <property type="entry name" value="POZ domain"/>
    <property type="match status" value="1"/>
</dbReference>
<dbReference type="Pfam" id="PF00651">
    <property type="entry name" value="BTB"/>
    <property type="match status" value="1"/>
</dbReference>
<dbReference type="InterPro" id="IPR011333">
    <property type="entry name" value="SKP1/BTB/POZ_sf"/>
</dbReference>
<dbReference type="Gene3D" id="3.30.710.10">
    <property type="entry name" value="Potassium Channel Kv1.1, Chain A"/>
    <property type="match status" value="1"/>
</dbReference>
<organism evidence="2 3">
    <name type="scientific">Colletotrichum musicola</name>
    <dbReference type="NCBI Taxonomy" id="2175873"/>
    <lineage>
        <taxon>Eukaryota</taxon>
        <taxon>Fungi</taxon>
        <taxon>Dikarya</taxon>
        <taxon>Ascomycota</taxon>
        <taxon>Pezizomycotina</taxon>
        <taxon>Sordariomycetes</taxon>
        <taxon>Hypocreomycetidae</taxon>
        <taxon>Glomerellales</taxon>
        <taxon>Glomerellaceae</taxon>
        <taxon>Colletotrichum</taxon>
        <taxon>Colletotrichum orchidearum species complex</taxon>
    </lineage>
</organism>
<comment type="caution">
    <text evidence="2">The sequence shown here is derived from an EMBL/GenBank/DDBJ whole genome shotgun (WGS) entry which is preliminary data.</text>
</comment>
<evidence type="ECO:0000313" key="3">
    <source>
        <dbReference type="Proteomes" id="UP000639643"/>
    </source>
</evidence>
<dbReference type="InterPro" id="IPR000210">
    <property type="entry name" value="BTB/POZ_dom"/>
</dbReference>
<feature type="domain" description="BTB" evidence="1">
    <location>
        <begin position="24"/>
        <end position="84"/>
    </location>
</feature>
<dbReference type="CDD" id="cd18186">
    <property type="entry name" value="BTB_POZ_ZBTB_KLHL-like"/>
    <property type="match status" value="1"/>
</dbReference>
<protein>
    <recommendedName>
        <fullName evidence="1">BTB domain-containing protein</fullName>
    </recommendedName>
</protein>
<evidence type="ECO:0000259" key="1">
    <source>
        <dbReference type="PROSITE" id="PS50097"/>
    </source>
</evidence>
<dbReference type="Proteomes" id="UP000639643">
    <property type="component" value="Unassembled WGS sequence"/>
</dbReference>